<evidence type="ECO:0000313" key="2">
    <source>
        <dbReference type="EMBL" id="CAH8383239.1"/>
    </source>
</evidence>
<proteinExistence type="predicted"/>
<keyword evidence="3" id="KW-1185">Reference proteome</keyword>
<sequence length="62" mass="7351">METEKEVNVWGSKGVRKKRQVVEASEEMKRNNKRSKNMTKKEGIEMEDSNDIESRRDCDGYR</sequence>
<reference evidence="2 3" key="1">
    <citation type="submission" date="2022-03" db="EMBL/GenBank/DDBJ databases">
        <authorList>
            <person name="Macdonald S."/>
            <person name="Ahmed S."/>
            <person name="Newling K."/>
        </authorList>
    </citation>
    <scope>NUCLEOTIDE SEQUENCE [LARGE SCALE GENOMIC DNA]</scope>
</reference>
<dbReference type="Proteomes" id="UP001642260">
    <property type="component" value="Unassembled WGS sequence"/>
</dbReference>
<comment type="caution">
    <text evidence="2">The sequence shown here is derived from an EMBL/GenBank/DDBJ whole genome shotgun (WGS) entry which is preliminary data.</text>
</comment>
<protein>
    <submittedName>
        <fullName evidence="2">Uncharacterized protein</fullName>
    </submittedName>
</protein>
<feature type="compositionally biased region" description="Basic and acidic residues" evidence="1">
    <location>
        <begin position="52"/>
        <end position="62"/>
    </location>
</feature>
<accession>A0ABC8LHW6</accession>
<evidence type="ECO:0000313" key="3">
    <source>
        <dbReference type="Proteomes" id="UP001642260"/>
    </source>
</evidence>
<dbReference type="EMBL" id="CAKOAT010580709">
    <property type="protein sequence ID" value="CAH8383239.1"/>
    <property type="molecule type" value="Genomic_DNA"/>
</dbReference>
<gene>
    <name evidence="2" type="ORF">ERUC_LOCUS35722</name>
</gene>
<feature type="region of interest" description="Disordered" evidence="1">
    <location>
        <begin position="20"/>
        <end position="62"/>
    </location>
</feature>
<dbReference type="AlphaFoldDB" id="A0ABC8LHW6"/>
<name>A0ABC8LHW6_ERUVS</name>
<organism evidence="2 3">
    <name type="scientific">Eruca vesicaria subsp. sativa</name>
    <name type="common">Garden rocket</name>
    <name type="synonym">Eruca sativa</name>
    <dbReference type="NCBI Taxonomy" id="29727"/>
    <lineage>
        <taxon>Eukaryota</taxon>
        <taxon>Viridiplantae</taxon>
        <taxon>Streptophyta</taxon>
        <taxon>Embryophyta</taxon>
        <taxon>Tracheophyta</taxon>
        <taxon>Spermatophyta</taxon>
        <taxon>Magnoliopsida</taxon>
        <taxon>eudicotyledons</taxon>
        <taxon>Gunneridae</taxon>
        <taxon>Pentapetalae</taxon>
        <taxon>rosids</taxon>
        <taxon>malvids</taxon>
        <taxon>Brassicales</taxon>
        <taxon>Brassicaceae</taxon>
        <taxon>Brassiceae</taxon>
        <taxon>Eruca</taxon>
    </lineage>
</organism>
<evidence type="ECO:0000256" key="1">
    <source>
        <dbReference type="SAM" id="MobiDB-lite"/>
    </source>
</evidence>